<evidence type="ECO:0000256" key="1">
    <source>
        <dbReference type="SAM" id="MobiDB-lite"/>
    </source>
</evidence>
<accession>A0ABV6JFN7</accession>
<feature type="region of interest" description="Disordered" evidence="1">
    <location>
        <begin position="242"/>
        <end position="266"/>
    </location>
</feature>
<proteinExistence type="predicted"/>
<evidence type="ECO:0000313" key="3">
    <source>
        <dbReference type="Proteomes" id="UP001589818"/>
    </source>
</evidence>
<keyword evidence="3" id="KW-1185">Reference proteome</keyword>
<dbReference type="PANTHER" id="PTHR31630:SF6">
    <property type="entry name" value="PHYTANOYL-COA DIOXYGENASE-RELATED"/>
    <property type="match status" value="1"/>
</dbReference>
<dbReference type="GO" id="GO:0051213">
    <property type="term" value="F:dioxygenase activity"/>
    <property type="evidence" value="ECO:0007669"/>
    <property type="project" value="UniProtKB-KW"/>
</dbReference>
<keyword evidence="2" id="KW-0560">Oxidoreductase</keyword>
<organism evidence="2 3">
    <name type="scientific">Paenibacillus mendelii</name>
    <dbReference type="NCBI Taxonomy" id="206163"/>
    <lineage>
        <taxon>Bacteria</taxon>
        <taxon>Bacillati</taxon>
        <taxon>Bacillota</taxon>
        <taxon>Bacilli</taxon>
        <taxon>Bacillales</taxon>
        <taxon>Paenibacillaceae</taxon>
        <taxon>Paenibacillus</taxon>
    </lineage>
</organism>
<dbReference type="InterPro" id="IPR008775">
    <property type="entry name" value="Phytyl_CoA_dOase-like"/>
</dbReference>
<sequence length="286" mass="32546">MITKEHVAFFRENGYVKIEGVVPKENCDRVIDAMWDCLGLDRTNPDNLYNPPKGVLGGAGMLEMYHHQSMWDNRQHPAMYQAFSELLGEKKLWVSLDRVNMKPPVRSDHPEMNHGFIHWDTDTSKLPDPIPKPFGLQGVLYLADTAVNQGGFQCVPGIYRELEGYLKAQPADRNPVVPDLTGYEVEAIPGKAGDLVIWDILLPHGNGHNYAESPRYAQYILMSKARQENNEVRQARIEQYQKRENPSAKAFPGDPRRWEQTQFDGPPVLTPLGRKLLGLDLWEDEA</sequence>
<comment type="caution">
    <text evidence="2">The sequence shown here is derived from an EMBL/GenBank/DDBJ whole genome shotgun (WGS) entry which is preliminary data.</text>
</comment>
<dbReference type="PANTHER" id="PTHR31630">
    <property type="entry name" value="PHYTANOYL-COA DIOXYGENASE-RELATED-RELATED"/>
    <property type="match status" value="1"/>
</dbReference>
<dbReference type="RefSeq" id="WP_204815904.1">
    <property type="nucleotide sequence ID" value="NZ_JANHOF010000001.1"/>
</dbReference>
<dbReference type="SUPFAM" id="SSF51197">
    <property type="entry name" value="Clavaminate synthase-like"/>
    <property type="match status" value="1"/>
</dbReference>
<evidence type="ECO:0000313" key="2">
    <source>
        <dbReference type="EMBL" id="MFC0394734.1"/>
    </source>
</evidence>
<reference evidence="2 3" key="1">
    <citation type="submission" date="2024-09" db="EMBL/GenBank/DDBJ databases">
        <authorList>
            <person name="Sun Q."/>
            <person name="Mori K."/>
        </authorList>
    </citation>
    <scope>NUCLEOTIDE SEQUENCE [LARGE SCALE GENOMIC DNA]</scope>
    <source>
        <strain evidence="2 3">CCM 4839</strain>
    </source>
</reference>
<protein>
    <submittedName>
        <fullName evidence="2">Phytanoyl-CoA dioxygenase family protein</fullName>
    </submittedName>
</protein>
<dbReference type="EMBL" id="JBHLVF010000041">
    <property type="protein sequence ID" value="MFC0394734.1"/>
    <property type="molecule type" value="Genomic_DNA"/>
</dbReference>
<dbReference type="Pfam" id="PF05721">
    <property type="entry name" value="PhyH"/>
    <property type="match status" value="1"/>
</dbReference>
<name>A0ABV6JFN7_9BACL</name>
<dbReference type="Proteomes" id="UP001589818">
    <property type="component" value="Unassembled WGS sequence"/>
</dbReference>
<dbReference type="Gene3D" id="2.60.120.620">
    <property type="entry name" value="q2cbj1_9rhob like domain"/>
    <property type="match status" value="1"/>
</dbReference>
<keyword evidence="2" id="KW-0223">Dioxygenase</keyword>
<gene>
    <name evidence="2" type="ORF">ACFFJ8_25655</name>
</gene>